<dbReference type="SUPFAM" id="SSF51182">
    <property type="entry name" value="RmlC-like cupins"/>
    <property type="match status" value="1"/>
</dbReference>
<dbReference type="Pfam" id="PF07883">
    <property type="entry name" value="Cupin_2"/>
    <property type="match status" value="1"/>
</dbReference>
<protein>
    <submittedName>
        <fullName evidence="2">Cupin</fullName>
    </submittedName>
</protein>
<dbReference type="Gene3D" id="2.60.120.10">
    <property type="entry name" value="Jelly Rolls"/>
    <property type="match status" value="1"/>
</dbReference>
<evidence type="ECO:0000259" key="1">
    <source>
        <dbReference type="Pfam" id="PF07883"/>
    </source>
</evidence>
<feature type="domain" description="Cupin type-2" evidence="1">
    <location>
        <begin position="46"/>
        <end position="113"/>
    </location>
</feature>
<accession>A0A3N4PA49</accession>
<sequence length="134" mass="14599">MTEKEKTTDAQPTAIAHQQVLQSGTAWNGQPYEAYPAGKPQITVMRMSLPANSELPWHTHPMPNTAYILSGQLTIEDKQSGEIYQAGAGQALNETINSAHRGYTTDQPAELVIFYAGVEGQELSLPLPGEEAEF</sequence>
<evidence type="ECO:0000313" key="2">
    <source>
        <dbReference type="EMBL" id="RPE03229.1"/>
    </source>
</evidence>
<dbReference type="InterPro" id="IPR011051">
    <property type="entry name" value="RmlC_Cupin_sf"/>
</dbReference>
<reference evidence="2 3" key="1">
    <citation type="submission" date="2018-11" db="EMBL/GenBank/DDBJ databases">
        <title>Whole genome sequencing of Pantoea sp. RIT388.</title>
        <authorList>
            <person name="Gan H.M."/>
            <person name="Hudson A.O."/>
        </authorList>
    </citation>
    <scope>NUCLEOTIDE SEQUENCE [LARGE SCALE GENOMIC DNA]</scope>
    <source>
        <strain evidence="2 3">RIT388</strain>
    </source>
</reference>
<dbReference type="EMBL" id="RMVG01000003">
    <property type="protein sequence ID" value="RPE03229.1"/>
    <property type="molecule type" value="Genomic_DNA"/>
</dbReference>
<keyword evidence="3" id="KW-1185">Reference proteome</keyword>
<dbReference type="Proteomes" id="UP000281332">
    <property type="component" value="Unassembled WGS sequence"/>
</dbReference>
<gene>
    <name evidence="2" type="ORF">BBB56_07525</name>
</gene>
<dbReference type="InterPro" id="IPR013096">
    <property type="entry name" value="Cupin_2"/>
</dbReference>
<dbReference type="AlphaFoldDB" id="A0A3N4PA49"/>
<dbReference type="RefSeq" id="WP_123800314.1">
    <property type="nucleotide sequence ID" value="NZ_RMVG01000003.1"/>
</dbReference>
<proteinExistence type="predicted"/>
<dbReference type="InterPro" id="IPR014710">
    <property type="entry name" value="RmlC-like_jellyroll"/>
</dbReference>
<dbReference type="OrthoDB" id="287220at2"/>
<organism evidence="2 3">
    <name type="scientific">Candidatus Pantoea deserta</name>
    <dbReference type="NCBI Taxonomy" id="1869313"/>
    <lineage>
        <taxon>Bacteria</taxon>
        <taxon>Pseudomonadati</taxon>
        <taxon>Pseudomonadota</taxon>
        <taxon>Gammaproteobacteria</taxon>
        <taxon>Enterobacterales</taxon>
        <taxon>Erwiniaceae</taxon>
        <taxon>Pantoea</taxon>
    </lineage>
</organism>
<dbReference type="CDD" id="cd02236">
    <property type="entry name" value="cupin_CV2614-like"/>
    <property type="match status" value="1"/>
</dbReference>
<comment type="caution">
    <text evidence="2">The sequence shown here is derived from an EMBL/GenBank/DDBJ whole genome shotgun (WGS) entry which is preliminary data.</text>
</comment>
<evidence type="ECO:0000313" key="3">
    <source>
        <dbReference type="Proteomes" id="UP000281332"/>
    </source>
</evidence>
<name>A0A3N4PA49_9GAMM</name>